<protein>
    <submittedName>
        <fullName evidence="3">Uncharacterized protein</fullName>
    </submittedName>
</protein>
<keyword evidence="4" id="KW-1185">Reference proteome</keyword>
<dbReference type="Proteomes" id="UP000799767">
    <property type="component" value="Unassembled WGS sequence"/>
</dbReference>
<organism evidence="3 4">
    <name type="scientific">Neohortaea acidophila</name>
    <dbReference type="NCBI Taxonomy" id="245834"/>
    <lineage>
        <taxon>Eukaryota</taxon>
        <taxon>Fungi</taxon>
        <taxon>Dikarya</taxon>
        <taxon>Ascomycota</taxon>
        <taxon>Pezizomycotina</taxon>
        <taxon>Dothideomycetes</taxon>
        <taxon>Dothideomycetidae</taxon>
        <taxon>Mycosphaerellales</taxon>
        <taxon>Teratosphaeriaceae</taxon>
        <taxon>Neohortaea</taxon>
    </lineage>
</organism>
<feature type="coiled-coil region" evidence="1">
    <location>
        <begin position="317"/>
        <end position="382"/>
    </location>
</feature>
<dbReference type="AlphaFoldDB" id="A0A6A6Q0Z5"/>
<dbReference type="RefSeq" id="XP_033592233.1">
    <property type="nucleotide sequence ID" value="XM_033733080.1"/>
</dbReference>
<accession>A0A6A6Q0Z5</accession>
<evidence type="ECO:0000313" key="3">
    <source>
        <dbReference type="EMBL" id="KAF2485664.1"/>
    </source>
</evidence>
<sequence length="467" mass="51895">MLDENLPTFFLKPSITGTKHHNEYYLTHHGSEPEPAYHLERADPASPSPAHKNCYAAALFDAYNPEILFGEVLARPEWTKATQAESVGGVPPPPQPVLPSEFTVQLYNPDQQIKVEVKSSKWGGQDYYEFSMPQDVFRTPSASSLDKGRSDPASLEITPRINFEWRKDSRLNKDLTCFMTGKSTDTKKKNSRKDPDISIALWRGMKELTMYEPNLTRVEMEDPKGLEVVLLLTAAVIKDLYFSSKEQTRELFNISEAAIPAAMANGSGRKVSNPQVAVSSVAAAPVALGGKHAVLPRLQTTPTNAHPSNLPPFPDARAQWELDAETARLKAQAEQEKAAVLRRRREQEKRDEAERKRLQKMVEEEEKAARRKQAEIDKETERLRKLYGVQPIPQHASGPPQRPHPNGHGYSHPQYMGPPGPPVGSNGLYVQPSASTSNVMMSGGNGNVGNGAPGRTGFLKKKTSFWR</sequence>
<feature type="compositionally biased region" description="Basic residues" evidence="2">
    <location>
        <begin position="458"/>
        <end position="467"/>
    </location>
</feature>
<evidence type="ECO:0000313" key="4">
    <source>
        <dbReference type="Proteomes" id="UP000799767"/>
    </source>
</evidence>
<evidence type="ECO:0000256" key="1">
    <source>
        <dbReference type="SAM" id="Coils"/>
    </source>
</evidence>
<name>A0A6A6Q0Z5_9PEZI</name>
<keyword evidence="1" id="KW-0175">Coiled coil</keyword>
<reference evidence="3" key="1">
    <citation type="journal article" date="2020" name="Stud. Mycol.">
        <title>101 Dothideomycetes genomes: a test case for predicting lifestyles and emergence of pathogens.</title>
        <authorList>
            <person name="Haridas S."/>
            <person name="Albert R."/>
            <person name="Binder M."/>
            <person name="Bloem J."/>
            <person name="Labutti K."/>
            <person name="Salamov A."/>
            <person name="Andreopoulos B."/>
            <person name="Baker S."/>
            <person name="Barry K."/>
            <person name="Bills G."/>
            <person name="Bluhm B."/>
            <person name="Cannon C."/>
            <person name="Castanera R."/>
            <person name="Culley D."/>
            <person name="Daum C."/>
            <person name="Ezra D."/>
            <person name="Gonzalez J."/>
            <person name="Henrissat B."/>
            <person name="Kuo A."/>
            <person name="Liang C."/>
            <person name="Lipzen A."/>
            <person name="Lutzoni F."/>
            <person name="Magnuson J."/>
            <person name="Mondo S."/>
            <person name="Nolan M."/>
            <person name="Ohm R."/>
            <person name="Pangilinan J."/>
            <person name="Park H.-J."/>
            <person name="Ramirez L."/>
            <person name="Alfaro M."/>
            <person name="Sun H."/>
            <person name="Tritt A."/>
            <person name="Yoshinaga Y."/>
            <person name="Zwiers L.-H."/>
            <person name="Turgeon B."/>
            <person name="Goodwin S."/>
            <person name="Spatafora J."/>
            <person name="Crous P."/>
            <person name="Grigoriev I."/>
        </authorList>
    </citation>
    <scope>NUCLEOTIDE SEQUENCE</scope>
    <source>
        <strain evidence="3">CBS 113389</strain>
    </source>
</reference>
<dbReference type="GeneID" id="54474082"/>
<feature type="region of interest" description="Disordered" evidence="2">
    <location>
        <begin position="390"/>
        <end position="422"/>
    </location>
</feature>
<evidence type="ECO:0000256" key="2">
    <source>
        <dbReference type="SAM" id="MobiDB-lite"/>
    </source>
</evidence>
<gene>
    <name evidence="3" type="ORF">BDY17DRAFT_294052</name>
</gene>
<feature type="region of interest" description="Disordered" evidence="2">
    <location>
        <begin position="446"/>
        <end position="467"/>
    </location>
</feature>
<dbReference type="OrthoDB" id="3357341at2759"/>
<proteinExistence type="predicted"/>
<dbReference type="EMBL" id="MU001633">
    <property type="protein sequence ID" value="KAF2485664.1"/>
    <property type="molecule type" value="Genomic_DNA"/>
</dbReference>